<evidence type="ECO:0000313" key="2">
    <source>
        <dbReference type="Proteomes" id="UP000607653"/>
    </source>
</evidence>
<sequence length="20" mass="2195">MKGWSLCNTSRGSFSILPPL</sequence>
<accession>A0A822Y3A1</accession>
<organism evidence="1 2">
    <name type="scientific">Nelumbo nucifera</name>
    <name type="common">Sacred lotus</name>
    <dbReference type="NCBI Taxonomy" id="4432"/>
    <lineage>
        <taxon>Eukaryota</taxon>
        <taxon>Viridiplantae</taxon>
        <taxon>Streptophyta</taxon>
        <taxon>Embryophyta</taxon>
        <taxon>Tracheophyta</taxon>
        <taxon>Spermatophyta</taxon>
        <taxon>Magnoliopsida</taxon>
        <taxon>Proteales</taxon>
        <taxon>Nelumbonaceae</taxon>
        <taxon>Nelumbo</taxon>
    </lineage>
</organism>
<keyword evidence="2" id="KW-1185">Reference proteome</keyword>
<name>A0A822Y3A1_NELNU</name>
<protein>
    <submittedName>
        <fullName evidence="1">Uncharacterized protein</fullName>
    </submittedName>
</protein>
<dbReference type="AlphaFoldDB" id="A0A822Y3A1"/>
<reference evidence="1 2" key="1">
    <citation type="journal article" date="2020" name="Mol. Biol. Evol.">
        <title>Distinct Expression and Methylation Patterns for Genes with Different Fates following a Single Whole-Genome Duplication in Flowering Plants.</title>
        <authorList>
            <person name="Shi T."/>
            <person name="Rahmani R.S."/>
            <person name="Gugger P.F."/>
            <person name="Wang M."/>
            <person name="Li H."/>
            <person name="Zhang Y."/>
            <person name="Li Z."/>
            <person name="Wang Q."/>
            <person name="Van de Peer Y."/>
            <person name="Marchal K."/>
            <person name="Chen J."/>
        </authorList>
    </citation>
    <scope>NUCLEOTIDE SEQUENCE [LARGE SCALE GENOMIC DNA]</scope>
    <source>
        <tissue evidence="1">Leaf</tissue>
    </source>
</reference>
<gene>
    <name evidence="1" type="ORF">HUJ06_027519</name>
</gene>
<dbReference type="EMBL" id="DUZY01000002">
    <property type="protein sequence ID" value="DAD26051.1"/>
    <property type="molecule type" value="Genomic_DNA"/>
</dbReference>
<comment type="caution">
    <text evidence="1">The sequence shown here is derived from an EMBL/GenBank/DDBJ whole genome shotgun (WGS) entry which is preliminary data.</text>
</comment>
<dbReference type="Proteomes" id="UP000607653">
    <property type="component" value="Unassembled WGS sequence"/>
</dbReference>
<evidence type="ECO:0000313" key="1">
    <source>
        <dbReference type="EMBL" id="DAD26051.1"/>
    </source>
</evidence>
<proteinExistence type="predicted"/>